<sequence length="360" mass="39885">MGAKSGIEWLVDENGRPGSTWNFVSGCSRVSPGCRFCYAEKIALRFAGTAAFPNGFRVTLHPKRWFLPLRWREGRRIFVNSTSDVFHEDIAFEVVVRAWAIMALAPRHTFIVLTKRADRMQELLSRSDFPGLVAAEVEALAGNPEVPLTKARRKAARQALGQWPPPNVWLGVSAENQEWADRRIPLLQRTPAAVRLVSLEPLIAPIDLDLPRCEIHDRDDIFLRDGEELCGSCVSDGWRGELSYGHWLDPLNGGLNWVLVGGESGAKGRVMDPQWARDLRDQCIEAGVGFHFKQFGEWGPAGSYGIGVLEPGRVYGTAARELTAGVQGREILHRVGKKAAGRELDGRIWDESPATLATVA</sequence>
<evidence type="ECO:0008006" key="2">
    <source>
        <dbReference type="Google" id="ProtNLM"/>
    </source>
</evidence>
<accession>A0A343VRP8</accession>
<dbReference type="AlphaFoldDB" id="A0A343VRP8"/>
<proteinExistence type="predicted"/>
<dbReference type="EMBL" id="MF600313">
    <property type="protein sequence ID" value="AVN58572.1"/>
    <property type="molecule type" value="Genomic_DNA"/>
</dbReference>
<reference evidence="1" key="1">
    <citation type="journal article" date="2018" name="Front. Microbiol.">
        <title>Beyond the Limits: tRNA Array Units in Mycobacterium Genomes.</title>
        <authorList>
            <person name="Morgado S.M."/>
            <person name="Vicente A.C."/>
        </authorList>
    </citation>
    <scope>NUCLEOTIDE SEQUENCE</scope>
    <source>
        <strain evidence="1">CBMA 213</strain>
        <plasmid evidence="1">pCBMA213_1</plasmid>
    </source>
</reference>
<dbReference type="PROSITE" id="PS51257">
    <property type="entry name" value="PROKAR_LIPOPROTEIN"/>
    <property type="match status" value="1"/>
</dbReference>
<dbReference type="Pfam" id="PF07505">
    <property type="entry name" value="DUF5131"/>
    <property type="match status" value="1"/>
</dbReference>
<dbReference type="InterPro" id="IPR011101">
    <property type="entry name" value="DUF5131"/>
</dbReference>
<keyword evidence="1" id="KW-0614">Plasmid</keyword>
<gene>
    <name evidence="1" type="ORF">B5P44_p00277</name>
</gene>
<dbReference type="RefSeq" id="WP_155922002.1">
    <property type="nucleotide sequence ID" value="NZ_MF600313.1"/>
</dbReference>
<organism evidence="1">
    <name type="scientific">Mycolicibacterium sp. CBMA 213</name>
    <dbReference type="NCBI Taxonomy" id="1968788"/>
    <lineage>
        <taxon>Bacteria</taxon>
        <taxon>Bacillati</taxon>
        <taxon>Actinomycetota</taxon>
        <taxon>Actinomycetes</taxon>
        <taxon>Mycobacteriales</taxon>
        <taxon>Mycobacteriaceae</taxon>
        <taxon>Mycolicibacterium</taxon>
    </lineage>
</organism>
<geneLocation type="plasmid" evidence="1">
    <name>pCBMA213_1</name>
</geneLocation>
<name>A0A343VRP8_9MYCO</name>
<evidence type="ECO:0000313" key="1">
    <source>
        <dbReference type="EMBL" id="AVN58572.1"/>
    </source>
</evidence>
<protein>
    <recommendedName>
        <fullName evidence="2">Phage protein Gp37/Gp68</fullName>
    </recommendedName>
</protein>